<evidence type="ECO:0000259" key="5">
    <source>
        <dbReference type="Pfam" id="PF13476"/>
    </source>
</evidence>
<dbReference type="GO" id="GO:0016887">
    <property type="term" value="F:ATP hydrolysis activity"/>
    <property type="evidence" value="ECO:0007669"/>
    <property type="project" value="InterPro"/>
</dbReference>
<dbReference type="SUPFAM" id="SSF52540">
    <property type="entry name" value="P-loop containing nucleoside triphosphate hydrolases"/>
    <property type="match status" value="1"/>
</dbReference>
<name>A0A7C7D9F9_9FIRM</name>
<comment type="subunit">
    <text evidence="2">Heterodimer of SbcC and SbcD.</text>
</comment>
<dbReference type="EMBL" id="DUTF01000186">
    <property type="protein sequence ID" value="HHY26719.1"/>
    <property type="molecule type" value="Genomic_DNA"/>
</dbReference>
<organism evidence="6 7">
    <name type="scientific">Desulfitobacterium dehalogenans</name>
    <dbReference type="NCBI Taxonomy" id="36854"/>
    <lineage>
        <taxon>Bacteria</taxon>
        <taxon>Bacillati</taxon>
        <taxon>Bacillota</taxon>
        <taxon>Clostridia</taxon>
        <taxon>Eubacteriales</taxon>
        <taxon>Desulfitobacteriaceae</taxon>
        <taxon>Desulfitobacterium</taxon>
    </lineage>
</organism>
<evidence type="ECO:0000313" key="7">
    <source>
        <dbReference type="Proteomes" id="UP000553059"/>
    </source>
</evidence>
<dbReference type="GO" id="GO:0006302">
    <property type="term" value="P:double-strand break repair"/>
    <property type="evidence" value="ECO:0007669"/>
    <property type="project" value="InterPro"/>
</dbReference>
<dbReference type="PANTHER" id="PTHR32114:SF2">
    <property type="entry name" value="ABC TRANSPORTER ABCH.3"/>
    <property type="match status" value="1"/>
</dbReference>
<evidence type="ECO:0000256" key="2">
    <source>
        <dbReference type="ARBA" id="ARBA00011322"/>
    </source>
</evidence>
<dbReference type="InterPro" id="IPR027417">
    <property type="entry name" value="P-loop_NTPase"/>
</dbReference>
<dbReference type="Proteomes" id="UP000553059">
    <property type="component" value="Unassembled WGS sequence"/>
</dbReference>
<protein>
    <recommendedName>
        <fullName evidence="3">Nuclease SbcCD subunit C</fullName>
    </recommendedName>
</protein>
<dbReference type="PANTHER" id="PTHR32114">
    <property type="entry name" value="ABC TRANSPORTER ABCH.3"/>
    <property type="match status" value="1"/>
</dbReference>
<keyword evidence="4" id="KW-0175">Coiled coil</keyword>
<evidence type="ECO:0000313" key="6">
    <source>
        <dbReference type="EMBL" id="HHY26719.1"/>
    </source>
</evidence>
<dbReference type="InterPro" id="IPR038729">
    <property type="entry name" value="Rad50/SbcC_AAA"/>
</dbReference>
<feature type="domain" description="Rad50/SbcC-type AAA" evidence="5">
    <location>
        <begin position="5"/>
        <end position="228"/>
    </location>
</feature>
<dbReference type="Pfam" id="PF13476">
    <property type="entry name" value="AAA_23"/>
    <property type="match status" value="1"/>
</dbReference>
<dbReference type="AlphaFoldDB" id="A0A7C7D9F9"/>
<accession>A0A7C7D9F9</accession>
<sequence>MIITKVKIFNFKIFKSEEFDFGENKMILLTGANGFGKTTIIDAIEWCLTGDISRLKNSYEERNSTQAEKGRADNKKGIIKNNSCLSNDKIKVVITLKVGETEINIFREQLEDDLYASTKLEFIEDVPQELKDKIKEYTSKDKFYSYHICDINKSQNFLNSDRQEIKKKFQDFIKPHPLADSLSMKLDEFQNKVSEKIVELKEKKSKQESIITTMKADIDTLKADLKTLDYPQVRFFDEENLVVVKENIDKIIEQLNKIKLSGYITINSKVNDAIDYFENKQKTKKINELITMIEEKQEYINISIKNNYYDYERIEKIDIDIKNVSNKQHQIENAKNISDIDKLIDSDYYIEINDEISKYKNKIMKIVEELNSLRSEINQREKGNEIITALSNLVVSKEGIFKYKNEENRLKCPLCGSEERFSKISAMSELAIEAETYLNQNQADLVNKKEKEKETQKKLNSSFEQFKQFIIEQLSSKLTLYQNEKALFTSCHESTQEFFSKLKELKIPINEEYKNELLKKRVDLKIVNYDEGMYNSDLDLVRKVLTVLEYETNLSEFTIEKLKRIQLDMKQLCKEVFDVYNFSFEKFHKKILFVNNILNNNKISEKEKLLKEYSDKDISIDLELQRLEKLKVRAKELRSEIETKKTDIEKLELEAVGPYLYKIFSKVIRHTKITKFNFKRDSSSRGPGGATLSDQNANNILNILSQGQLGVLVLSYFFANMFKRKSETNFKSYFVDDITNCMDDMNVLTFVDIIKYQLYQKEGVINQLFFSTCDDDLEELIKHKMESFGIGWINFKFNSYAQGSRLEKTGINQRFGYLD</sequence>
<feature type="coiled-coil region" evidence="4">
    <location>
        <begin position="349"/>
        <end position="376"/>
    </location>
</feature>
<evidence type="ECO:0000256" key="4">
    <source>
        <dbReference type="SAM" id="Coils"/>
    </source>
</evidence>
<evidence type="ECO:0000256" key="3">
    <source>
        <dbReference type="ARBA" id="ARBA00013368"/>
    </source>
</evidence>
<feature type="coiled-coil region" evidence="4">
    <location>
        <begin position="620"/>
        <end position="654"/>
    </location>
</feature>
<evidence type="ECO:0000256" key="1">
    <source>
        <dbReference type="ARBA" id="ARBA00006930"/>
    </source>
</evidence>
<comment type="similarity">
    <text evidence="1">Belongs to the SMC family. SbcC subfamily.</text>
</comment>
<comment type="caution">
    <text evidence="6">The sequence shown here is derived from an EMBL/GenBank/DDBJ whole genome shotgun (WGS) entry which is preliminary data.</text>
</comment>
<dbReference type="Gene3D" id="3.40.50.300">
    <property type="entry name" value="P-loop containing nucleotide triphosphate hydrolases"/>
    <property type="match status" value="2"/>
</dbReference>
<gene>
    <name evidence="6" type="ORF">GX523_08245</name>
</gene>
<reference evidence="6 7" key="1">
    <citation type="journal article" date="2020" name="Biotechnol. Biofuels">
        <title>New insights from the biogas microbiome by comprehensive genome-resolved metagenomics of nearly 1600 species originating from multiple anaerobic digesters.</title>
        <authorList>
            <person name="Campanaro S."/>
            <person name="Treu L."/>
            <person name="Rodriguez-R L.M."/>
            <person name="Kovalovszki A."/>
            <person name="Ziels R.M."/>
            <person name="Maus I."/>
            <person name="Zhu X."/>
            <person name="Kougias P.G."/>
            <person name="Basile A."/>
            <person name="Luo G."/>
            <person name="Schluter A."/>
            <person name="Konstantinidis K.T."/>
            <person name="Angelidaki I."/>
        </authorList>
    </citation>
    <scope>NUCLEOTIDE SEQUENCE [LARGE SCALE GENOMIC DNA]</scope>
    <source>
        <strain evidence="6">AS05jafATM_4</strain>
    </source>
</reference>
<proteinExistence type="inferred from homology"/>